<gene>
    <name evidence="3" type="ORF">SAMN02982929_03557</name>
    <name evidence="4" type="ORF">SAMN05216506_102151</name>
</gene>
<sequence>MNQDQRTAVKVVSVIGALIWVLLGLRYGWPAWLWVTLVVLTIAGPWAVSWWLLGRVGRKLAPPVEPHVEPPAAPKPTERPVSGTPLRSAHPEYRFSFSGTIFWYVKPDAPGLPHANPGGLAVELVLEQAGEVVAETSPEDGELAQHRLNALLGTPRSDKSGHVVAWASDVRLALPDADAERLRQLAAARKDEELWERKRAHERKKRAYFADEVLQSPGSALVWWLARREDSDLDEAVRQISNLRKLTAAAHDRRVPEPDGDAPNWIHPVHSFVAEEFEVGAEQHVFAAIERLAGDDERAALSQRLAEVLAAHGHRELAQLVRDRFGDRQELPGTSSGAALGEG</sequence>
<dbReference type="Proteomes" id="UP000199690">
    <property type="component" value="Unassembled WGS sequence"/>
</dbReference>
<evidence type="ECO:0000256" key="2">
    <source>
        <dbReference type="SAM" id="Phobius"/>
    </source>
</evidence>
<dbReference type="RefSeq" id="WP_093348990.1">
    <property type="nucleotide sequence ID" value="NZ_FNVB01000005.1"/>
</dbReference>
<accession>A0A1I1NR36</accession>
<reference evidence="5 6" key="1">
    <citation type="submission" date="2016-10" db="EMBL/GenBank/DDBJ databases">
        <authorList>
            <person name="Varghese N."/>
            <person name="Submissions S."/>
        </authorList>
    </citation>
    <scope>NUCLEOTIDE SEQUENCE [LARGE SCALE GENOMIC DNA]</scope>
    <source>
        <strain evidence="6">ATCC 20501</strain>
        <strain evidence="4 5">CGMCC 4.3529</strain>
    </source>
</reference>
<feature type="transmembrane region" description="Helical" evidence="2">
    <location>
        <begin position="31"/>
        <end position="53"/>
    </location>
</feature>
<evidence type="ECO:0000313" key="5">
    <source>
        <dbReference type="Proteomes" id="UP000199690"/>
    </source>
</evidence>
<feature type="transmembrane region" description="Helical" evidence="2">
    <location>
        <begin position="7"/>
        <end position="25"/>
    </location>
</feature>
<keyword evidence="2" id="KW-0472">Membrane</keyword>
<protein>
    <submittedName>
        <fullName evidence="3">Uncharacterized protein</fullName>
    </submittedName>
</protein>
<dbReference type="Proteomes" id="UP000236729">
    <property type="component" value="Unassembled WGS sequence"/>
</dbReference>
<dbReference type="AlphaFoldDB" id="A0A1H6CVT8"/>
<keyword evidence="2" id="KW-1133">Transmembrane helix</keyword>
<organism evidence="3 6">
    <name type="scientific">Saccharopolyspora kobensis</name>
    <dbReference type="NCBI Taxonomy" id="146035"/>
    <lineage>
        <taxon>Bacteria</taxon>
        <taxon>Bacillati</taxon>
        <taxon>Actinomycetota</taxon>
        <taxon>Actinomycetes</taxon>
        <taxon>Pseudonocardiales</taxon>
        <taxon>Pseudonocardiaceae</taxon>
        <taxon>Saccharopolyspora</taxon>
    </lineage>
</organism>
<keyword evidence="2" id="KW-0812">Transmembrane</keyword>
<keyword evidence="5" id="KW-1185">Reference proteome</keyword>
<evidence type="ECO:0000313" key="4">
    <source>
        <dbReference type="EMBL" id="SFC99886.1"/>
    </source>
</evidence>
<proteinExistence type="predicted"/>
<dbReference type="EMBL" id="FOME01000002">
    <property type="protein sequence ID" value="SFC99886.1"/>
    <property type="molecule type" value="Genomic_DNA"/>
</dbReference>
<feature type="region of interest" description="Disordered" evidence="1">
    <location>
        <begin position="67"/>
        <end position="86"/>
    </location>
</feature>
<reference evidence="3" key="2">
    <citation type="submission" date="2016-10" db="EMBL/GenBank/DDBJ databases">
        <authorList>
            <person name="de Groot N.N."/>
        </authorList>
    </citation>
    <scope>NUCLEOTIDE SEQUENCE [LARGE SCALE GENOMIC DNA]</scope>
    <source>
        <strain evidence="3">ATCC 20501</strain>
    </source>
</reference>
<dbReference type="EMBL" id="FNVB01000005">
    <property type="protein sequence ID" value="SEG76635.1"/>
    <property type="molecule type" value="Genomic_DNA"/>
</dbReference>
<name>A0A1H6CVT8_9PSEU</name>
<evidence type="ECO:0000313" key="6">
    <source>
        <dbReference type="Proteomes" id="UP000236729"/>
    </source>
</evidence>
<evidence type="ECO:0000313" key="3">
    <source>
        <dbReference type="EMBL" id="SEG76635.1"/>
    </source>
</evidence>
<accession>A0A1H6CVT8</accession>
<evidence type="ECO:0000256" key="1">
    <source>
        <dbReference type="SAM" id="MobiDB-lite"/>
    </source>
</evidence>